<evidence type="ECO:0000313" key="3">
    <source>
        <dbReference type="EMBL" id="NVN48116.1"/>
    </source>
</evidence>
<sequence>MPYTTQEDGELVNLWPEDGRSLYPEILDRLISWSHDLGASRIDIETDRHVTLNVHGRVIRVTSDKVLESDAHQALVHMYQSQSGLTTLRSGEPLDFGHRFWPERRNDGKRYCFRVNASSSVIGPDNGISMVIRPIVENPLRLAQQNVEPDILQAINAGDGFGIISGATGSGKTTLVGGITCWRLEDPDQHVNIFEGSAPTELLYDRVPRINATITQVEIGRDVKTFADFIRAGMRREPTDIIVQEIRDPSSMEAGIQAAISGHRVLTSLHTNDCAATIRRAINLCPAEQRDSLTIGFVENLRLLVNQRLLPSTDGRRTPIREFVPVTRKLRSALLDSSRDRWPSMVREAVEKEGQSFSRAIDKALQEERISRQTAERARMGER</sequence>
<proteinExistence type="inferred from homology"/>
<dbReference type="InterPro" id="IPR050921">
    <property type="entry name" value="T4SS_GSP_E_ATPase"/>
</dbReference>
<dbReference type="PANTHER" id="PTHR30486">
    <property type="entry name" value="TWITCHING MOTILITY PROTEIN PILT"/>
    <property type="match status" value="1"/>
</dbReference>
<dbReference type="EMBL" id="JABXXV010000010">
    <property type="protein sequence ID" value="NVN48116.1"/>
    <property type="molecule type" value="Genomic_DNA"/>
</dbReference>
<dbReference type="Gene3D" id="3.40.50.300">
    <property type="entry name" value="P-loop containing nucleotide triphosphate hydrolases"/>
    <property type="match status" value="1"/>
</dbReference>
<gene>
    <name evidence="3" type="primary">tadA</name>
    <name evidence="3" type="ORF">HW542_15055</name>
</gene>
<dbReference type="PANTHER" id="PTHR30486:SF6">
    <property type="entry name" value="TYPE IV PILUS RETRACTATION ATPASE PILT"/>
    <property type="match status" value="1"/>
</dbReference>
<evidence type="ECO:0000256" key="1">
    <source>
        <dbReference type="ARBA" id="ARBA00006611"/>
    </source>
</evidence>
<feature type="domain" description="Bacterial type II secretion system protein E" evidence="2">
    <location>
        <begin position="129"/>
        <end position="311"/>
    </location>
</feature>
<dbReference type="SUPFAM" id="SSF52540">
    <property type="entry name" value="P-loop containing nucleoside triphosphate hydrolases"/>
    <property type="match status" value="1"/>
</dbReference>
<dbReference type="Gene3D" id="3.30.450.90">
    <property type="match status" value="1"/>
</dbReference>
<dbReference type="InterPro" id="IPR001482">
    <property type="entry name" value="T2SS/T4SS_dom"/>
</dbReference>
<comment type="similarity">
    <text evidence="1">Belongs to the GSP E family.</text>
</comment>
<name>A0ABX2P838_9PROT</name>
<keyword evidence="4" id="KW-1185">Reference proteome</keyword>
<organism evidence="3 4">
    <name type="scientific">Asaia spathodeae</name>
    <dbReference type="NCBI Taxonomy" id="657016"/>
    <lineage>
        <taxon>Bacteria</taxon>
        <taxon>Pseudomonadati</taxon>
        <taxon>Pseudomonadota</taxon>
        <taxon>Alphaproteobacteria</taxon>
        <taxon>Acetobacterales</taxon>
        <taxon>Acetobacteraceae</taxon>
        <taxon>Asaia</taxon>
    </lineage>
</organism>
<accession>A0ABX2P838</accession>
<evidence type="ECO:0000313" key="4">
    <source>
        <dbReference type="Proteomes" id="UP001516351"/>
    </source>
</evidence>
<dbReference type="InterPro" id="IPR027417">
    <property type="entry name" value="P-loop_NTPase"/>
</dbReference>
<protein>
    <submittedName>
        <fullName evidence="3">Flp pilus assembly complex ATPase component TadA</fullName>
    </submittedName>
</protein>
<dbReference type="Proteomes" id="UP001516351">
    <property type="component" value="Unassembled WGS sequence"/>
</dbReference>
<evidence type="ECO:0000259" key="2">
    <source>
        <dbReference type="Pfam" id="PF00437"/>
    </source>
</evidence>
<comment type="caution">
    <text evidence="3">The sequence shown here is derived from an EMBL/GenBank/DDBJ whole genome shotgun (WGS) entry which is preliminary data.</text>
</comment>
<reference evidence="3 4" key="1">
    <citation type="submission" date="2020-06" db="EMBL/GenBank/DDBJ databases">
        <title>Synonyms of Asaia species.</title>
        <authorList>
            <person name="Sombolestani A."/>
        </authorList>
    </citation>
    <scope>NUCLEOTIDE SEQUENCE [LARGE SCALE GENOMIC DNA]</scope>
    <source>
        <strain evidence="3 4">LMG 27047</strain>
    </source>
</reference>
<dbReference type="Pfam" id="PF00437">
    <property type="entry name" value="T2SSE"/>
    <property type="match status" value="1"/>
</dbReference>